<dbReference type="RefSeq" id="WP_038074641.1">
    <property type="nucleotide sequence ID" value="NZ_AUND01000009.1"/>
</dbReference>
<dbReference type="Pfam" id="PF13579">
    <property type="entry name" value="Glyco_trans_4_4"/>
    <property type="match status" value="1"/>
</dbReference>
<dbReference type="Gene3D" id="3.40.50.2000">
    <property type="entry name" value="Glycogen Phosphorylase B"/>
    <property type="match status" value="2"/>
</dbReference>
<organism evidence="2 3">
    <name type="scientific">Thioclava pacifica DSM 10166</name>
    <dbReference type="NCBI Taxonomy" id="1353537"/>
    <lineage>
        <taxon>Bacteria</taxon>
        <taxon>Pseudomonadati</taxon>
        <taxon>Pseudomonadota</taxon>
        <taxon>Alphaproteobacteria</taxon>
        <taxon>Rhodobacterales</taxon>
        <taxon>Paracoccaceae</taxon>
        <taxon>Thioclava</taxon>
    </lineage>
</organism>
<dbReference type="SUPFAM" id="SSF53756">
    <property type="entry name" value="UDP-Glycosyltransferase/glycogen phosphorylase"/>
    <property type="match status" value="1"/>
</dbReference>
<dbReference type="InterPro" id="IPR050194">
    <property type="entry name" value="Glycosyltransferase_grp1"/>
</dbReference>
<sequence>MNVLIGVQNLAAERLAGTEHYVLSLAQELAALGADVTVVAPAPGKGTRMEDFGGVKIRYFGDGSAPTKGEILGQDEPRFLDEFASILRETKADLFHLHSSSSVMGIAHQRLAKAAGIKTVISLHVPGWFCARYDFMFEGKRQCDATLRSGKCNRCAAKQRFGPLKGAVLASAAEMSGLKRAPIFRSLNAGTSKLDSLREHFLLADVVHVFADWQKEIMLRSGFREASVFLSRQGVREDFVNVDEDGAADHPGDAPIKVGFCGRINEIKGVNVLLKAISATDRKDIEFTIVGEPRDSIADKVQDLTIHGRTVACVGTLRGKDLVDWYQQMDVICAPSHCAETGPLVVMEAQALGKPVIASRLGGNAELISEHENGFLFDTGDDRQLAEVFAILTKETLQAMGAKSSYDRTMATVAGELMAEYARVLMAIEPDTTVGSR</sequence>
<dbReference type="PANTHER" id="PTHR45947">
    <property type="entry name" value="SULFOQUINOVOSYL TRANSFERASE SQD2"/>
    <property type="match status" value="1"/>
</dbReference>
<reference evidence="2 3" key="1">
    <citation type="submission" date="2013-07" db="EMBL/GenBank/DDBJ databases">
        <title>Thioclava pacifica DSM 10166 Genome Sequencing.</title>
        <authorList>
            <person name="Lai Q."/>
            <person name="Shao Z."/>
        </authorList>
    </citation>
    <scope>NUCLEOTIDE SEQUENCE [LARGE SCALE GENOMIC DNA]</scope>
    <source>
        <strain evidence="2 3">DSM 10166</strain>
    </source>
</reference>
<dbReference type="Pfam" id="PF13692">
    <property type="entry name" value="Glyco_trans_1_4"/>
    <property type="match status" value="1"/>
</dbReference>
<dbReference type="InterPro" id="IPR028098">
    <property type="entry name" value="Glyco_trans_4-like_N"/>
</dbReference>
<dbReference type="EMBL" id="AUND01000009">
    <property type="protein sequence ID" value="KEO54701.1"/>
    <property type="molecule type" value="Genomic_DNA"/>
</dbReference>
<dbReference type="AlphaFoldDB" id="A0A074JAQ6"/>
<feature type="domain" description="Glycosyltransferase subfamily 4-like N-terminal" evidence="1">
    <location>
        <begin position="17"/>
        <end position="141"/>
    </location>
</feature>
<keyword evidence="3" id="KW-1185">Reference proteome</keyword>
<dbReference type="PANTHER" id="PTHR45947:SF3">
    <property type="entry name" value="SULFOQUINOVOSYL TRANSFERASE SQD2"/>
    <property type="match status" value="1"/>
</dbReference>
<dbReference type="STRING" id="1353537.TP2_17350"/>
<accession>A0A074JAQ6</accession>
<evidence type="ECO:0000313" key="2">
    <source>
        <dbReference type="EMBL" id="KEO54701.1"/>
    </source>
</evidence>
<dbReference type="Proteomes" id="UP000027432">
    <property type="component" value="Unassembled WGS sequence"/>
</dbReference>
<gene>
    <name evidence="2" type="ORF">TP2_17350</name>
</gene>
<name>A0A074JAQ6_9RHOB</name>
<evidence type="ECO:0000313" key="3">
    <source>
        <dbReference type="Proteomes" id="UP000027432"/>
    </source>
</evidence>
<comment type="caution">
    <text evidence="2">The sequence shown here is derived from an EMBL/GenBank/DDBJ whole genome shotgun (WGS) entry which is preliminary data.</text>
</comment>
<evidence type="ECO:0000259" key="1">
    <source>
        <dbReference type="Pfam" id="PF13579"/>
    </source>
</evidence>
<proteinExistence type="predicted"/>
<protein>
    <recommendedName>
        <fullName evidence="1">Glycosyltransferase subfamily 4-like N-terminal domain-containing protein</fullName>
    </recommendedName>
</protein>
<dbReference type="GO" id="GO:0016757">
    <property type="term" value="F:glycosyltransferase activity"/>
    <property type="evidence" value="ECO:0007669"/>
    <property type="project" value="TreeGrafter"/>
</dbReference>
<dbReference type="eggNOG" id="COG0438">
    <property type="taxonomic scope" value="Bacteria"/>
</dbReference>
<dbReference type="OrthoDB" id="9807414at2"/>